<reference evidence="6" key="1">
    <citation type="journal article" date="2019" name="Int. J. Syst. Evol. Microbiol.">
        <title>The Global Catalogue of Microorganisms (GCM) 10K type strain sequencing project: providing services to taxonomists for standard genome sequencing and annotation.</title>
        <authorList>
            <consortium name="The Broad Institute Genomics Platform"/>
            <consortium name="The Broad Institute Genome Sequencing Center for Infectious Disease"/>
            <person name="Wu L."/>
            <person name="Ma J."/>
        </authorList>
    </citation>
    <scope>NUCLEOTIDE SEQUENCE [LARGE SCALE GENOMIC DNA]</scope>
    <source>
        <strain evidence="6">KCTC 23299</strain>
    </source>
</reference>
<dbReference type="InterPro" id="IPR036942">
    <property type="entry name" value="Beta-barrel_TonB_sf"/>
</dbReference>
<keyword evidence="2" id="KW-0472">Membrane</keyword>
<evidence type="ECO:0000256" key="2">
    <source>
        <dbReference type="ARBA" id="ARBA00023136"/>
    </source>
</evidence>
<accession>A0ABW6ADL4</accession>
<gene>
    <name evidence="5" type="ORF">ACFS6H_19015</name>
</gene>
<feature type="domain" description="Outer membrane protein beta-barrel" evidence="4">
    <location>
        <begin position="387"/>
        <end position="782"/>
    </location>
</feature>
<dbReference type="InterPro" id="IPR008969">
    <property type="entry name" value="CarboxyPept-like_regulatory"/>
</dbReference>
<dbReference type="Proteomes" id="UP001597511">
    <property type="component" value="Unassembled WGS sequence"/>
</dbReference>
<dbReference type="Gene3D" id="2.60.40.1120">
    <property type="entry name" value="Carboxypeptidase-like, regulatory domain"/>
    <property type="match status" value="1"/>
</dbReference>
<evidence type="ECO:0000259" key="4">
    <source>
        <dbReference type="Pfam" id="PF14905"/>
    </source>
</evidence>
<evidence type="ECO:0000256" key="1">
    <source>
        <dbReference type="ARBA" id="ARBA00004442"/>
    </source>
</evidence>
<comment type="caution">
    <text evidence="5">The sequence shown here is derived from an EMBL/GenBank/DDBJ whole genome shotgun (WGS) entry which is preliminary data.</text>
</comment>
<keyword evidence="3" id="KW-0998">Cell outer membrane</keyword>
<protein>
    <submittedName>
        <fullName evidence="5">TonB-dependent receptor domain-containing protein</fullName>
    </submittedName>
</protein>
<sequence>MFFVLITTNIGAQNTNRDKVLGLVIGNIIDSTTGKAVEGANVQMRSLGATKAILSTVAGKGGAFEINKIPFGYYSISFSFSGYGTILFDSVHIREDRFDFNLGDIKMYPSLSEMAEVVIYNEKPLIESKDGAIIYNVGESALSSGSSTSELLKNMPLVSTDADGKILLKGKEPKILIDEKPTELTSQQLADLLESMPGHLIEKIELMTNPPAEYANEEGGVINIVTKKGRVGLTGRINLVAGTRGEASLTGNVSYRTQKLVMNITAGTGAGRVVGDGHSTRQNFYADSSNALLTANEYNNKNLRPNLRVNMDYEFNKRNILSFTGLLNANLYDNLGETSYKNINRFDELYRYSTRSNATDGGTVTESASVSYTHKGRDSRELLRIISALNFGQYDNTRTFFQQFLQPNGAPTGTDSTQYQKTDNRNTSWDIRLTYNKPLNKAIILNTGATTLNSYFHNTLTTTVLQKSTGELINRPDMSNDFKFNQSVHSLRAGVTVSLPQRWRIVAGMQADYTGIQFNFIDHINNSSNHYWSYLPNILVRKEWKAQGLNSSVSYRKTVRRPGINQLNPSIDYSDPYNLRFGNIELLPQLADNFDWTFGLYKGKYYVNFSAGYNYVKDIIQSIRTLIPGDKTQITYNNITDREEYEATIFGGYTFSRKLRMNASMGYTYNQYSKYDREVNRYRNGSTYYASVNYNYMLSDRITFEGNVRYNSIADAQGRSRSSIKQNIGVQSKWMNKQLTVGLLLIDIFSQQQFNRTTYGANYTLHSVTASQTRNIRLSVAYNLLKNKKKVSAQQQKAILKTLQ</sequence>
<evidence type="ECO:0000313" key="5">
    <source>
        <dbReference type="EMBL" id="MFD2921818.1"/>
    </source>
</evidence>
<evidence type="ECO:0000256" key="3">
    <source>
        <dbReference type="ARBA" id="ARBA00023237"/>
    </source>
</evidence>
<comment type="subcellular location">
    <subcellularLocation>
        <location evidence="1">Cell outer membrane</location>
    </subcellularLocation>
</comment>
<dbReference type="Pfam" id="PF14905">
    <property type="entry name" value="OMP_b-brl_3"/>
    <property type="match status" value="1"/>
</dbReference>
<dbReference type="SUPFAM" id="SSF56935">
    <property type="entry name" value="Porins"/>
    <property type="match status" value="1"/>
</dbReference>
<proteinExistence type="predicted"/>
<organism evidence="5 6">
    <name type="scientific">Terrimonas rubra</name>
    <dbReference type="NCBI Taxonomy" id="1035890"/>
    <lineage>
        <taxon>Bacteria</taxon>
        <taxon>Pseudomonadati</taxon>
        <taxon>Bacteroidota</taxon>
        <taxon>Chitinophagia</taxon>
        <taxon>Chitinophagales</taxon>
        <taxon>Chitinophagaceae</taxon>
        <taxon>Terrimonas</taxon>
    </lineage>
</organism>
<keyword evidence="5" id="KW-0675">Receptor</keyword>
<dbReference type="Gene3D" id="2.40.170.20">
    <property type="entry name" value="TonB-dependent receptor, beta-barrel domain"/>
    <property type="match status" value="1"/>
</dbReference>
<dbReference type="InterPro" id="IPR041700">
    <property type="entry name" value="OMP_b-brl_3"/>
</dbReference>
<dbReference type="EMBL" id="JBHUOZ010000003">
    <property type="protein sequence ID" value="MFD2921818.1"/>
    <property type="molecule type" value="Genomic_DNA"/>
</dbReference>
<evidence type="ECO:0000313" key="6">
    <source>
        <dbReference type="Proteomes" id="UP001597511"/>
    </source>
</evidence>
<dbReference type="SUPFAM" id="SSF49464">
    <property type="entry name" value="Carboxypeptidase regulatory domain-like"/>
    <property type="match status" value="1"/>
</dbReference>
<name>A0ABW6ADL4_9BACT</name>
<dbReference type="RefSeq" id="WP_386102862.1">
    <property type="nucleotide sequence ID" value="NZ_JBHUOZ010000003.1"/>
</dbReference>
<keyword evidence="6" id="KW-1185">Reference proteome</keyword>